<gene>
    <name evidence="7" type="ORF">ATL39_0722</name>
</gene>
<protein>
    <submittedName>
        <fullName evidence="7">UDP-N-acetylglucosamine transferase subunit ALG13</fullName>
    </submittedName>
</protein>
<evidence type="ECO:0000256" key="4">
    <source>
        <dbReference type="ARBA" id="ARBA00022679"/>
    </source>
</evidence>
<dbReference type="InterPro" id="IPR007235">
    <property type="entry name" value="Glyco_trans_28_C"/>
</dbReference>
<dbReference type="PANTHER" id="PTHR12867">
    <property type="entry name" value="GLYCOSYL TRANSFERASE-RELATED"/>
    <property type="match status" value="1"/>
</dbReference>
<keyword evidence="5" id="KW-0256">Endoplasmic reticulum</keyword>
<evidence type="ECO:0000256" key="3">
    <source>
        <dbReference type="ARBA" id="ARBA00022676"/>
    </source>
</evidence>
<keyword evidence="4 7" id="KW-0808">Transferase</keyword>
<evidence type="ECO:0000313" key="8">
    <source>
        <dbReference type="Proteomes" id="UP000285120"/>
    </source>
</evidence>
<dbReference type="AlphaFoldDB" id="A0A419V967"/>
<evidence type="ECO:0000256" key="5">
    <source>
        <dbReference type="ARBA" id="ARBA00022824"/>
    </source>
</evidence>
<proteinExistence type="inferred from homology"/>
<dbReference type="Gene3D" id="3.40.50.2000">
    <property type="entry name" value="Glycogen Phosphorylase B"/>
    <property type="match status" value="1"/>
</dbReference>
<keyword evidence="3" id="KW-0328">Glycosyltransferase</keyword>
<reference evidence="7 8" key="1">
    <citation type="submission" date="2018-09" db="EMBL/GenBank/DDBJ databases">
        <title>Genomic Encyclopedia of Archaeal and Bacterial Type Strains, Phase II (KMG-II): from individual species to whole genera.</title>
        <authorList>
            <person name="Goeker M."/>
        </authorList>
    </citation>
    <scope>NUCLEOTIDE SEQUENCE [LARGE SCALE GENOMIC DNA]</scope>
    <source>
        <strain evidence="7 8">DSM 17008</strain>
    </source>
</reference>
<dbReference type="OrthoDB" id="9814973at2"/>
<evidence type="ECO:0000259" key="6">
    <source>
        <dbReference type="Pfam" id="PF04101"/>
    </source>
</evidence>
<name>A0A419V967_9BACL</name>
<comment type="caution">
    <text evidence="7">The sequence shown here is derived from an EMBL/GenBank/DDBJ whole genome shotgun (WGS) entry which is preliminary data.</text>
</comment>
<dbReference type="InterPro" id="IPR048097">
    <property type="entry name" value="Cps14G-like"/>
</dbReference>
<organism evidence="7 8">
    <name type="scientific">Sinobaca qinghaiensis</name>
    <dbReference type="NCBI Taxonomy" id="342944"/>
    <lineage>
        <taxon>Bacteria</taxon>
        <taxon>Bacillati</taxon>
        <taxon>Bacillota</taxon>
        <taxon>Bacilli</taxon>
        <taxon>Bacillales</taxon>
        <taxon>Sporolactobacillaceae</taxon>
        <taxon>Sinobaca</taxon>
    </lineage>
</organism>
<sequence length="158" mass="18306">MIFVILGTHELPFTRLLNEVERLKKEGFIEDEIIVQNGNTPFKSGYMELRPFVTFEQMDQLFDEARLIITHAGTGSVITGLKKKKKVIAAPRLEKYGEHNDDHQLQLTESFTEQGHILNWGEGDNLLELIHESETFEPKPFQSKQEQMFSVIKNFIDQ</sequence>
<evidence type="ECO:0000256" key="1">
    <source>
        <dbReference type="ARBA" id="ARBA00004240"/>
    </source>
</evidence>
<dbReference type="GO" id="GO:0006488">
    <property type="term" value="P:dolichol-linked oligosaccharide biosynthetic process"/>
    <property type="evidence" value="ECO:0007669"/>
    <property type="project" value="InterPro"/>
</dbReference>
<evidence type="ECO:0000256" key="2">
    <source>
        <dbReference type="ARBA" id="ARBA00006962"/>
    </source>
</evidence>
<dbReference type="InterPro" id="IPR039042">
    <property type="entry name" value="Alg13-like"/>
</dbReference>
<dbReference type="NCBIfam" id="NF041548">
    <property type="entry name" value="PssE"/>
    <property type="match status" value="1"/>
</dbReference>
<dbReference type="Pfam" id="PF04101">
    <property type="entry name" value="Glyco_tran_28_C"/>
    <property type="match status" value="1"/>
</dbReference>
<comment type="subcellular location">
    <subcellularLocation>
        <location evidence="1">Endoplasmic reticulum</location>
    </subcellularLocation>
</comment>
<dbReference type="GO" id="GO:0016758">
    <property type="term" value="F:hexosyltransferase activity"/>
    <property type="evidence" value="ECO:0007669"/>
    <property type="project" value="InterPro"/>
</dbReference>
<accession>A0A419V967</accession>
<evidence type="ECO:0000313" key="7">
    <source>
        <dbReference type="EMBL" id="RKD76503.1"/>
    </source>
</evidence>
<dbReference type="EMBL" id="RAPK01000006">
    <property type="protein sequence ID" value="RKD76503.1"/>
    <property type="molecule type" value="Genomic_DNA"/>
</dbReference>
<keyword evidence="8" id="KW-1185">Reference proteome</keyword>
<dbReference type="PANTHER" id="PTHR12867:SF6">
    <property type="entry name" value="N-ACETYLGLUCOSAMINYLDIPHOSPHODOLICHOL N-ACETYLGLUCOSAMINYLTRANSFERASE"/>
    <property type="match status" value="1"/>
</dbReference>
<dbReference type="RefSeq" id="WP_120191900.1">
    <property type="nucleotide sequence ID" value="NZ_RAPK01000006.1"/>
</dbReference>
<comment type="similarity">
    <text evidence="2">Belongs to the glycosyltransferase 28 family.</text>
</comment>
<dbReference type="Proteomes" id="UP000285120">
    <property type="component" value="Unassembled WGS sequence"/>
</dbReference>
<feature type="domain" description="Glycosyl transferase family 28 C-terminal" evidence="6">
    <location>
        <begin position="1"/>
        <end position="148"/>
    </location>
</feature>